<evidence type="ECO:0000313" key="3">
    <source>
        <dbReference type="Proteomes" id="UP000275579"/>
    </source>
</evidence>
<protein>
    <submittedName>
        <fullName evidence="2">Uncharacterized protein</fullName>
    </submittedName>
</protein>
<dbReference type="AlphaFoldDB" id="A0A3S9YBN5"/>
<sequence>MNEPQTTVRLLPWSTPEGKPCFLAGDGTGYVSRVADDIESLQLGMADELLGHADHMLSDSKATARELRYLATGLTAALRDMRRVAESRGARPPAAGRGPEGPGGGAPAGE</sequence>
<reference evidence="2 3" key="1">
    <citation type="submission" date="2018-04" db="EMBL/GenBank/DDBJ databases">
        <title>Complete genome sequences of Streptomyces lydicus strain WYEC and characterization of antagonistic properties of biological control agents.</title>
        <authorList>
            <person name="Mariita R.M."/>
            <person name="Sello J.K."/>
        </authorList>
    </citation>
    <scope>NUCLEOTIDE SEQUENCE [LARGE SCALE GENOMIC DNA]</scope>
    <source>
        <strain evidence="2 3">WYEC 108</strain>
    </source>
</reference>
<gene>
    <name evidence="2" type="ORF">DDE74_16895</name>
</gene>
<feature type="compositionally biased region" description="Gly residues" evidence="1">
    <location>
        <begin position="98"/>
        <end position="110"/>
    </location>
</feature>
<name>A0A3S9YBN5_9ACTN</name>
<dbReference type="Proteomes" id="UP000275579">
    <property type="component" value="Chromosome"/>
</dbReference>
<evidence type="ECO:0000256" key="1">
    <source>
        <dbReference type="SAM" id="MobiDB-lite"/>
    </source>
</evidence>
<evidence type="ECO:0000313" key="2">
    <source>
        <dbReference type="EMBL" id="AZS72419.1"/>
    </source>
</evidence>
<accession>A0A3S9YBN5</accession>
<dbReference type="EMBL" id="CP029042">
    <property type="protein sequence ID" value="AZS72419.1"/>
    <property type="molecule type" value="Genomic_DNA"/>
</dbReference>
<feature type="region of interest" description="Disordered" evidence="1">
    <location>
        <begin position="83"/>
        <end position="110"/>
    </location>
</feature>
<dbReference type="RefSeq" id="WP_127151578.1">
    <property type="nucleotide sequence ID" value="NZ_CP029042.1"/>
</dbReference>
<organism evidence="2 3">
    <name type="scientific">Streptomyces lydicus</name>
    <dbReference type="NCBI Taxonomy" id="47763"/>
    <lineage>
        <taxon>Bacteria</taxon>
        <taxon>Bacillati</taxon>
        <taxon>Actinomycetota</taxon>
        <taxon>Actinomycetes</taxon>
        <taxon>Kitasatosporales</taxon>
        <taxon>Streptomycetaceae</taxon>
        <taxon>Streptomyces</taxon>
    </lineage>
</organism>
<proteinExistence type="predicted"/>